<protein>
    <recommendedName>
        <fullName evidence="3">TIGR02444 family protein</fullName>
    </recommendedName>
</protein>
<gene>
    <name evidence="1" type="ordered locus">PHZ_c3290</name>
</gene>
<organism evidence="1 2">
    <name type="scientific">Phenylobacterium zucineum (strain HLK1)</name>
    <dbReference type="NCBI Taxonomy" id="450851"/>
    <lineage>
        <taxon>Bacteria</taxon>
        <taxon>Pseudomonadati</taxon>
        <taxon>Pseudomonadota</taxon>
        <taxon>Alphaproteobacteria</taxon>
        <taxon>Caulobacterales</taxon>
        <taxon>Caulobacteraceae</taxon>
        <taxon>Phenylobacterium</taxon>
    </lineage>
</organism>
<dbReference type="RefSeq" id="WP_012523837.1">
    <property type="nucleotide sequence ID" value="NC_011144.1"/>
</dbReference>
<dbReference type="STRING" id="450851.PHZ_c3290"/>
<dbReference type="eggNOG" id="COG5589">
    <property type="taxonomic scope" value="Bacteria"/>
</dbReference>
<name>B4RB54_PHEZH</name>
<dbReference type="HOGENOM" id="CLU_119976_0_1_5"/>
<dbReference type="NCBIfam" id="TIGR02444">
    <property type="entry name" value="TIGR02444 family protein"/>
    <property type="match status" value="1"/>
</dbReference>
<dbReference type="Pfam" id="PF09523">
    <property type="entry name" value="DUF2390"/>
    <property type="match status" value="1"/>
</dbReference>
<proteinExistence type="predicted"/>
<dbReference type="Proteomes" id="UP000001868">
    <property type="component" value="Chromosome"/>
</dbReference>
<dbReference type="EMBL" id="CP000747">
    <property type="protein sequence ID" value="ACG79699.1"/>
    <property type="molecule type" value="Genomic_DNA"/>
</dbReference>
<reference evidence="1 2" key="1">
    <citation type="journal article" date="2008" name="BMC Genomics">
        <title>Complete genome of Phenylobacterium zucineum - a novel facultative intracellular bacterium isolated from human erythroleukemia cell line K562.</title>
        <authorList>
            <person name="Luo Y."/>
            <person name="Xu X."/>
            <person name="Ding Z."/>
            <person name="Liu Z."/>
            <person name="Zhang B."/>
            <person name="Yan Z."/>
            <person name="Sun J."/>
            <person name="Hu S."/>
            <person name="Hu X."/>
        </authorList>
    </citation>
    <scope>NUCLEOTIDE SEQUENCE [LARGE SCALE GENOMIC DNA]</scope>
    <source>
        <strain evidence="1 2">HLK1</strain>
    </source>
</reference>
<evidence type="ECO:0008006" key="3">
    <source>
        <dbReference type="Google" id="ProtNLM"/>
    </source>
</evidence>
<dbReference type="OrthoDB" id="7875767at2"/>
<evidence type="ECO:0000313" key="1">
    <source>
        <dbReference type="EMBL" id="ACG79699.1"/>
    </source>
</evidence>
<dbReference type="KEGG" id="pzu:PHZ_c3290"/>
<dbReference type="InterPro" id="IPR012659">
    <property type="entry name" value="CHP02444"/>
</dbReference>
<keyword evidence="2" id="KW-1185">Reference proteome</keyword>
<sequence length="147" mass="15288">MDIWDWALAAYGRPGVPEACLALQDDHGQNTCLLLWAAWAGASGPELLRRAAETARAWEAAAVLPLRQARRAIKAPQPGIADDAREALRTEVKACELHAERVLLQALAGLGGTGGGTPALEALEAASAAWGPVAPRRVLADLAAALG</sequence>
<accession>B4RB54</accession>
<evidence type="ECO:0000313" key="2">
    <source>
        <dbReference type="Proteomes" id="UP000001868"/>
    </source>
</evidence>
<dbReference type="AlphaFoldDB" id="B4RB54"/>